<dbReference type="Gene3D" id="1.10.3210.10">
    <property type="entry name" value="Hypothetical protein af1432"/>
    <property type="match status" value="1"/>
</dbReference>
<dbReference type="Pfam" id="PF01966">
    <property type="entry name" value="HD"/>
    <property type="match status" value="1"/>
</dbReference>
<dbReference type="InterPro" id="IPR006674">
    <property type="entry name" value="HD_domain"/>
</dbReference>
<organism evidence="2 3">
    <name type="scientific">SAR324 cluster bacterium</name>
    <dbReference type="NCBI Taxonomy" id="2024889"/>
    <lineage>
        <taxon>Bacteria</taxon>
        <taxon>Deltaproteobacteria</taxon>
        <taxon>SAR324 cluster</taxon>
    </lineage>
</organism>
<dbReference type="InterPro" id="IPR003607">
    <property type="entry name" value="HD/PDEase_dom"/>
</dbReference>
<keyword evidence="2" id="KW-0378">Hydrolase</keyword>
<feature type="domain" description="HD" evidence="1">
    <location>
        <begin position="25"/>
        <end position="99"/>
    </location>
</feature>
<evidence type="ECO:0000313" key="3">
    <source>
        <dbReference type="Proteomes" id="UP000226525"/>
    </source>
</evidence>
<dbReference type="SUPFAM" id="SSF109604">
    <property type="entry name" value="HD-domain/PDEase-like"/>
    <property type="match status" value="1"/>
</dbReference>
<dbReference type="CDD" id="cd00077">
    <property type="entry name" value="HDc"/>
    <property type="match status" value="1"/>
</dbReference>
<accession>A0A2D6YN00</accession>
<dbReference type="AlphaFoldDB" id="A0A2D6YN00"/>
<proteinExistence type="predicted"/>
<sequence length="178" mass="19938">MLHKLLQPYQQYGYLHYGEGVTELAHALQAAHLAQEAGENESMIAAALLHDYGHLIHGLGENVAEWGVNANHETVGANALEKWFPTCVTEPIRWHVEAKRYLCSTEMGYFDNLSPASVLSLQLQGGAMNPEELEEFSTLPFTKEAIRLRRYDDQSKSPSANPPDLLTYYPVLKSLLVK</sequence>
<gene>
    <name evidence="2" type="ORF">CMN54_14305</name>
</gene>
<dbReference type="Proteomes" id="UP000226525">
    <property type="component" value="Unassembled WGS sequence"/>
</dbReference>
<evidence type="ECO:0000259" key="1">
    <source>
        <dbReference type="Pfam" id="PF01966"/>
    </source>
</evidence>
<reference evidence="3" key="1">
    <citation type="submission" date="2017-09" db="EMBL/GenBank/DDBJ databases">
        <title>The Reconstruction of 2,631 Draft Metagenome-Assembled Genomes from the Global Oceans.</title>
        <authorList>
            <person name="Tully B.J."/>
            <person name="Graham E.D."/>
            <person name="Heidelberg J.F."/>
        </authorList>
    </citation>
    <scope>NUCLEOTIDE SEQUENCE [LARGE SCALE GENOMIC DNA]</scope>
</reference>
<evidence type="ECO:0000313" key="2">
    <source>
        <dbReference type="EMBL" id="MAH64583.1"/>
    </source>
</evidence>
<dbReference type="EMBL" id="NZEX01000172">
    <property type="protein sequence ID" value="MAH64583.1"/>
    <property type="molecule type" value="Genomic_DNA"/>
</dbReference>
<dbReference type="GO" id="GO:0016787">
    <property type="term" value="F:hydrolase activity"/>
    <property type="evidence" value="ECO:0007669"/>
    <property type="project" value="UniProtKB-KW"/>
</dbReference>
<dbReference type="InterPro" id="IPR052567">
    <property type="entry name" value="OP_Dioxygenase"/>
</dbReference>
<comment type="caution">
    <text evidence="2">The sequence shown here is derived from an EMBL/GenBank/DDBJ whole genome shotgun (WGS) entry which is preliminary data.</text>
</comment>
<protein>
    <submittedName>
        <fullName evidence="2">Metal-dependent phosphohydrolase</fullName>
    </submittedName>
</protein>
<dbReference type="PANTHER" id="PTHR40202:SF1">
    <property type="entry name" value="HD DOMAIN-CONTAINING PROTEIN"/>
    <property type="match status" value="1"/>
</dbReference>
<name>A0A2D6YN00_9DELT</name>
<dbReference type="PANTHER" id="PTHR40202">
    <property type="match status" value="1"/>
</dbReference>